<evidence type="ECO:0000259" key="16">
    <source>
        <dbReference type="PROSITE" id="PS50011"/>
    </source>
</evidence>
<sequence length="1329" mass="150303">MEVAPCQPTAETGGDHAASILMTAGVDRVDVASPSLLSKQRSLRAVYVLNDGLKAVAANSPESGALQCLQRACDAESAILTTVTFGRLDFGETSVLDTFYDADIAVVDMSDVFRQPSLFYHLGVRESFDMANNVILYHDTDPDTAQSLKDMVAQKNTASSGNYYFIPYVMTPNHEYMCCENDAQRRASEYMQPSWDNLLGPLFVPLVDRFTSLLKDIHVTSCASFKDTLLNDIRKARDKYQGEELAKELSRIKLRIDNTEVLTQDIVMNLLFSYRDIQDYDAMVKLVQTLEMLPTCDLANQPMIQFHYAFALNRRNSPGDREQALRVMLQVLQSCDHPAPDMFCLCGRIYKDIFLDSDCKDTKNRDNAIQWYRKGFELQPTLYSGINLAVLLIVAGQQFESSIELRKIGVRLNSLLGRKGSLEKMNNYWDVGQFFTVSMLAHDIPKAVQAAEKLFKLKPPIWYLRSVVQNLQLIQRFKKQNLEHSPQRERLNFWMDIIVEATRGTTNGLRFPVLILEPTKIYQPSYVSINSEAEEKNVSIWHVSPAETKGIHEWNFTATSIKGISISKFDERCCFLYVHDNSDDFQIYFSTEDQCGRFCSMVKEVISDGSGNAVELEGEGDGDTLEYEYDYNENGDRVVLGRGTYGVVYAGRDLSNQVRIAIKEIPEKDSRYSQPLHEEIALHKYLKHRNIVQYLGSVSEDGYIKIFMEQVPGGSLSALLRSKWGPLKEATIIFYTRQILEGLRYLHENQIVHRDIKGDNVLVNTYSGVLKISDFGTSKRLAGVNPCTETFTGTLQYMAPEIIDKGPRGYGAPADIWSLGCTIIEMATGKPPFHELGEPQAAMFKVGMFKIHPEIPESLSAEAKSFILRCFEPDPNKRATAGDLLKDLFVRHNMKSKKNKIAFKPSDYIRSVSLPVQLQAEAAGSSSSEHGSVSPDCGAKHDVFFEKKKRSGSENLNKPPSANFLSVPDEGSVSEDRSAPPSPEDRDSGLFLLKKDSERRAILYKVLNEDQDKGGEELKLSVDHIKQIICILRDFIRSPERRVMATTISKLKLDLDFDSTSINQIQLVLFGFQDSVNKVLRNHHIKPHWMFAMDNIIRRAVQAAVTILIPELQTHFGPASESEGADKDADEVDEEEGGDFGAEPAMAEDPGLTSGVSTLSSMLSQESQRQHYPLGAQLGRLKLETSRLLEDLVQKEKEYQQVLRQTLQQRVHDLELIKIKSRPAESISLFCLPSLHRNYPPSIFHVPADLEPDKELTDWLKEQGADTDTIEKFVTEDYTLNDILNDVTKEDLRYLRLRGGVLCRIWRAIQKHRVREQRRQQRGSDNMED</sequence>
<dbReference type="InterPro" id="IPR000719">
    <property type="entry name" value="Prot_kinase_dom"/>
</dbReference>
<keyword evidence="5" id="KW-0808">Transferase</keyword>
<dbReference type="InterPro" id="IPR011009">
    <property type="entry name" value="Kinase-like_dom_sf"/>
</dbReference>
<keyword evidence="4" id="KW-0723">Serine/threonine-protein kinase</keyword>
<dbReference type="Pfam" id="PF19039">
    <property type="entry name" value="ASK_PH"/>
    <property type="match status" value="1"/>
</dbReference>
<evidence type="ECO:0000256" key="13">
    <source>
        <dbReference type="ARBA" id="ARBA00048329"/>
    </source>
</evidence>
<evidence type="ECO:0000313" key="18">
    <source>
        <dbReference type="Proteomes" id="UP000829720"/>
    </source>
</evidence>
<comment type="cofactor">
    <cofactor evidence="1">
        <name>Mg(2+)</name>
        <dbReference type="ChEBI" id="CHEBI:18420"/>
    </cofactor>
</comment>
<dbReference type="EMBL" id="JAERUA010000013">
    <property type="protein sequence ID" value="KAI1891287.1"/>
    <property type="molecule type" value="Genomic_DNA"/>
</dbReference>
<keyword evidence="6" id="KW-0479">Metal-binding</keyword>
<dbReference type="InterPro" id="IPR008271">
    <property type="entry name" value="Ser/Thr_kinase_AS"/>
</dbReference>
<reference evidence="17" key="1">
    <citation type="submission" date="2021-01" db="EMBL/GenBank/DDBJ databases">
        <authorList>
            <person name="Zahm M."/>
            <person name="Roques C."/>
            <person name="Cabau C."/>
            <person name="Klopp C."/>
            <person name="Donnadieu C."/>
            <person name="Jouanno E."/>
            <person name="Lampietro C."/>
            <person name="Louis A."/>
            <person name="Herpin A."/>
            <person name="Echchiki A."/>
            <person name="Berthelot C."/>
            <person name="Parey E."/>
            <person name="Roest-Crollius H."/>
            <person name="Braasch I."/>
            <person name="Postlethwait J."/>
            <person name="Bobe J."/>
            <person name="Montfort J."/>
            <person name="Bouchez O."/>
            <person name="Begum T."/>
            <person name="Mejri S."/>
            <person name="Adams A."/>
            <person name="Chen W.-J."/>
            <person name="Guiguen Y."/>
        </authorList>
    </citation>
    <scope>NUCLEOTIDE SEQUENCE</scope>
    <source>
        <tissue evidence="17">Blood</tissue>
    </source>
</reference>
<dbReference type="GO" id="GO:0004709">
    <property type="term" value="F:MAP kinase kinase kinase activity"/>
    <property type="evidence" value="ECO:0007669"/>
    <property type="project" value="UniProtKB-EC"/>
</dbReference>
<evidence type="ECO:0000313" key="17">
    <source>
        <dbReference type="EMBL" id="KAI1891287.1"/>
    </source>
</evidence>
<organism evidence="17 18">
    <name type="scientific">Albula goreensis</name>
    <dbReference type="NCBI Taxonomy" id="1534307"/>
    <lineage>
        <taxon>Eukaryota</taxon>
        <taxon>Metazoa</taxon>
        <taxon>Chordata</taxon>
        <taxon>Craniata</taxon>
        <taxon>Vertebrata</taxon>
        <taxon>Euteleostomi</taxon>
        <taxon>Actinopterygii</taxon>
        <taxon>Neopterygii</taxon>
        <taxon>Teleostei</taxon>
        <taxon>Albuliformes</taxon>
        <taxon>Albulidae</taxon>
        <taxon>Albula</taxon>
    </lineage>
</organism>
<evidence type="ECO:0000256" key="5">
    <source>
        <dbReference type="ARBA" id="ARBA00022679"/>
    </source>
</evidence>
<dbReference type="InterPro" id="IPR046873">
    <property type="entry name" value="HisK-N-like"/>
</dbReference>
<dbReference type="FunFam" id="1.10.510.10:FF:000054">
    <property type="entry name" value="Mitogen-activated protein kinase kinase kinase 5"/>
    <property type="match status" value="1"/>
</dbReference>
<dbReference type="GO" id="GO:0033554">
    <property type="term" value="P:cellular response to stress"/>
    <property type="evidence" value="ECO:0007669"/>
    <property type="project" value="TreeGrafter"/>
</dbReference>
<dbReference type="Gene3D" id="3.30.200.20">
    <property type="entry name" value="Phosphorylase Kinase, domain 1"/>
    <property type="match status" value="1"/>
</dbReference>
<evidence type="ECO:0000256" key="12">
    <source>
        <dbReference type="ARBA" id="ARBA00047559"/>
    </source>
</evidence>
<feature type="region of interest" description="Disordered" evidence="15">
    <location>
        <begin position="1117"/>
        <end position="1159"/>
    </location>
</feature>
<dbReference type="PROSITE" id="PS00108">
    <property type="entry name" value="PROTEIN_KINASE_ST"/>
    <property type="match status" value="1"/>
</dbReference>
<dbReference type="PROSITE" id="PS50011">
    <property type="entry name" value="PROTEIN_KINASE_DOM"/>
    <property type="match status" value="1"/>
</dbReference>
<dbReference type="Pfam" id="PF20309">
    <property type="entry name" value="DRHyd-ASK"/>
    <property type="match status" value="1"/>
</dbReference>
<keyword evidence="11" id="KW-0175">Coiled coil</keyword>
<proteinExistence type="inferred from homology"/>
<dbReference type="PROSITE" id="PS00107">
    <property type="entry name" value="PROTEIN_KINASE_ATP"/>
    <property type="match status" value="1"/>
</dbReference>
<gene>
    <name evidence="17" type="ORF">AGOR_G00142230</name>
</gene>
<dbReference type="SUPFAM" id="SSF47769">
    <property type="entry name" value="SAM/Pointed domain"/>
    <property type="match status" value="1"/>
</dbReference>
<keyword evidence="9 14" id="KW-0067">ATP-binding</keyword>
<evidence type="ECO:0000256" key="10">
    <source>
        <dbReference type="ARBA" id="ARBA00022842"/>
    </source>
</evidence>
<dbReference type="PANTHER" id="PTHR11584">
    <property type="entry name" value="SERINE/THREONINE PROTEIN KINASE"/>
    <property type="match status" value="1"/>
</dbReference>
<evidence type="ECO:0000256" key="8">
    <source>
        <dbReference type="ARBA" id="ARBA00022777"/>
    </source>
</evidence>
<comment type="caution">
    <text evidence="17">The sequence shown here is derived from an EMBL/GenBank/DDBJ whole genome shotgun (WGS) entry which is preliminary data.</text>
</comment>
<dbReference type="PANTHER" id="PTHR11584:SF363">
    <property type="entry name" value="MITOGEN-ACTIVATED PROTEIN KINASE KINASE KINASE 15"/>
    <property type="match status" value="1"/>
</dbReference>
<dbReference type="Gene3D" id="1.10.510.10">
    <property type="entry name" value="Transferase(Phosphotransferase) domain 1"/>
    <property type="match status" value="1"/>
</dbReference>
<feature type="domain" description="Protein kinase" evidence="16">
    <location>
        <begin position="634"/>
        <end position="890"/>
    </location>
</feature>
<evidence type="ECO:0000256" key="2">
    <source>
        <dbReference type="ARBA" id="ARBA00006529"/>
    </source>
</evidence>
<protein>
    <recommendedName>
        <fullName evidence="3">mitogen-activated protein kinase kinase kinase</fullName>
        <ecNumber evidence="3">2.7.11.25</ecNumber>
    </recommendedName>
</protein>
<dbReference type="Proteomes" id="UP000829720">
    <property type="component" value="Unassembled WGS sequence"/>
</dbReference>
<keyword evidence="18" id="KW-1185">Reference proteome</keyword>
<evidence type="ECO:0000256" key="14">
    <source>
        <dbReference type="PROSITE-ProRule" id="PRU10141"/>
    </source>
</evidence>
<dbReference type="Pfam" id="PF13281">
    <property type="entry name" value="MAP3K_TRAF_bd"/>
    <property type="match status" value="1"/>
</dbReference>
<dbReference type="Pfam" id="PF00069">
    <property type="entry name" value="Pkinase"/>
    <property type="match status" value="1"/>
</dbReference>
<evidence type="ECO:0000256" key="15">
    <source>
        <dbReference type="SAM" id="MobiDB-lite"/>
    </source>
</evidence>
<keyword evidence="10" id="KW-0460">Magnesium</keyword>
<feature type="compositionally biased region" description="Polar residues" evidence="15">
    <location>
        <begin position="953"/>
        <end position="964"/>
    </location>
</feature>
<evidence type="ECO:0000256" key="7">
    <source>
        <dbReference type="ARBA" id="ARBA00022741"/>
    </source>
</evidence>
<feature type="region of interest" description="Disordered" evidence="15">
    <location>
        <begin position="949"/>
        <end position="990"/>
    </location>
</feature>
<dbReference type="InterPro" id="IPR013761">
    <property type="entry name" value="SAM/pointed_sf"/>
</dbReference>
<dbReference type="GO" id="GO:0005524">
    <property type="term" value="F:ATP binding"/>
    <property type="evidence" value="ECO:0007669"/>
    <property type="project" value="UniProtKB-UniRule"/>
</dbReference>
<dbReference type="InterPro" id="IPR046872">
    <property type="entry name" value="DRHyd-ASK"/>
</dbReference>
<dbReference type="InterPro" id="IPR017441">
    <property type="entry name" value="Protein_kinase_ATP_BS"/>
</dbReference>
<dbReference type="FunFam" id="3.30.200.20:FF:000067">
    <property type="entry name" value="Mitogen-activated protein kinase kinase kinase 5"/>
    <property type="match status" value="1"/>
</dbReference>
<comment type="catalytic activity">
    <reaction evidence="13">
        <text>L-seryl-[protein] + ATP = O-phospho-L-seryl-[protein] + ADP + H(+)</text>
        <dbReference type="Rhea" id="RHEA:17989"/>
        <dbReference type="Rhea" id="RHEA-COMP:9863"/>
        <dbReference type="Rhea" id="RHEA-COMP:11604"/>
        <dbReference type="ChEBI" id="CHEBI:15378"/>
        <dbReference type="ChEBI" id="CHEBI:29999"/>
        <dbReference type="ChEBI" id="CHEBI:30616"/>
        <dbReference type="ChEBI" id="CHEBI:83421"/>
        <dbReference type="ChEBI" id="CHEBI:456216"/>
        <dbReference type="EC" id="2.7.11.25"/>
    </reaction>
</comment>
<dbReference type="CDD" id="cd06624">
    <property type="entry name" value="STKc_ASK"/>
    <property type="match status" value="1"/>
</dbReference>
<feature type="compositionally biased region" description="Acidic residues" evidence="15">
    <location>
        <begin position="1128"/>
        <end position="1138"/>
    </location>
</feature>
<evidence type="ECO:0000256" key="3">
    <source>
        <dbReference type="ARBA" id="ARBA00012406"/>
    </source>
</evidence>
<evidence type="ECO:0000256" key="4">
    <source>
        <dbReference type="ARBA" id="ARBA00022527"/>
    </source>
</evidence>
<keyword evidence="7 14" id="KW-0547">Nucleotide-binding</keyword>
<dbReference type="InterPro" id="IPR025136">
    <property type="entry name" value="MAP3K_TRAF-bd"/>
</dbReference>
<comment type="similarity">
    <text evidence="2">Belongs to the protein kinase superfamily. STE Ser/Thr protein kinase family. MAP kinase kinase kinase subfamily.</text>
</comment>
<dbReference type="EC" id="2.7.11.25" evidence="3"/>
<evidence type="ECO:0000256" key="9">
    <source>
        <dbReference type="ARBA" id="ARBA00022840"/>
    </source>
</evidence>
<dbReference type="Pfam" id="PF20302">
    <property type="entry name" value="HisK-N-like"/>
    <property type="match status" value="1"/>
</dbReference>
<dbReference type="GO" id="GO:0046872">
    <property type="term" value="F:metal ion binding"/>
    <property type="evidence" value="ECO:0007669"/>
    <property type="project" value="UniProtKB-KW"/>
</dbReference>
<evidence type="ECO:0000256" key="11">
    <source>
        <dbReference type="ARBA" id="ARBA00023054"/>
    </source>
</evidence>
<dbReference type="SMART" id="SM00220">
    <property type="entry name" value="S_TKc"/>
    <property type="match status" value="1"/>
</dbReference>
<name>A0A8T3D6Q9_9TELE</name>
<feature type="compositionally biased region" description="Basic and acidic residues" evidence="15">
    <location>
        <begin position="974"/>
        <end position="990"/>
    </location>
</feature>
<comment type="catalytic activity">
    <reaction evidence="12">
        <text>L-threonyl-[protein] + ATP = O-phospho-L-threonyl-[protein] + ADP + H(+)</text>
        <dbReference type="Rhea" id="RHEA:46608"/>
        <dbReference type="Rhea" id="RHEA-COMP:11060"/>
        <dbReference type="Rhea" id="RHEA-COMP:11605"/>
        <dbReference type="ChEBI" id="CHEBI:15378"/>
        <dbReference type="ChEBI" id="CHEBI:30013"/>
        <dbReference type="ChEBI" id="CHEBI:30616"/>
        <dbReference type="ChEBI" id="CHEBI:61977"/>
        <dbReference type="ChEBI" id="CHEBI:456216"/>
        <dbReference type="EC" id="2.7.11.25"/>
    </reaction>
</comment>
<dbReference type="OrthoDB" id="275301at2759"/>
<dbReference type="SUPFAM" id="SSF56112">
    <property type="entry name" value="Protein kinase-like (PK-like)"/>
    <property type="match status" value="1"/>
</dbReference>
<accession>A0A8T3D6Q9</accession>
<evidence type="ECO:0000256" key="1">
    <source>
        <dbReference type="ARBA" id="ARBA00001946"/>
    </source>
</evidence>
<evidence type="ECO:0000256" key="6">
    <source>
        <dbReference type="ARBA" id="ARBA00022723"/>
    </source>
</evidence>
<dbReference type="InterPro" id="IPR043969">
    <property type="entry name" value="MAP3K_PH"/>
</dbReference>
<keyword evidence="8" id="KW-0418">Kinase</keyword>
<feature type="binding site" evidence="14">
    <location>
        <position position="663"/>
    </location>
    <ligand>
        <name>ATP</name>
        <dbReference type="ChEBI" id="CHEBI:30616"/>
    </ligand>
</feature>